<dbReference type="InterPro" id="IPR013216">
    <property type="entry name" value="Methyltransf_11"/>
</dbReference>
<comment type="caution">
    <text evidence="2">The sequence shown here is derived from an EMBL/GenBank/DDBJ whole genome shotgun (WGS) entry which is preliminary data.</text>
</comment>
<keyword evidence="3" id="KW-1185">Reference proteome</keyword>
<evidence type="ECO:0000313" key="2">
    <source>
        <dbReference type="EMBL" id="MFD1602460.1"/>
    </source>
</evidence>
<name>A0ABW4HBC2_9FLAO</name>
<keyword evidence="2" id="KW-0489">Methyltransferase</keyword>
<evidence type="ECO:0000259" key="1">
    <source>
        <dbReference type="Pfam" id="PF08241"/>
    </source>
</evidence>
<dbReference type="Proteomes" id="UP001597138">
    <property type="component" value="Unassembled WGS sequence"/>
</dbReference>
<proteinExistence type="predicted"/>
<dbReference type="CDD" id="cd02440">
    <property type="entry name" value="AdoMet_MTases"/>
    <property type="match status" value="1"/>
</dbReference>
<dbReference type="RefSeq" id="WP_379817059.1">
    <property type="nucleotide sequence ID" value="NZ_JBHUDZ010000007.1"/>
</dbReference>
<accession>A0ABW4HBC2</accession>
<dbReference type="PANTHER" id="PTHR42912">
    <property type="entry name" value="METHYLTRANSFERASE"/>
    <property type="match status" value="1"/>
</dbReference>
<dbReference type="Pfam" id="PF08241">
    <property type="entry name" value="Methyltransf_11"/>
    <property type="match status" value="1"/>
</dbReference>
<dbReference type="GO" id="GO:0008168">
    <property type="term" value="F:methyltransferase activity"/>
    <property type="evidence" value="ECO:0007669"/>
    <property type="project" value="UniProtKB-KW"/>
</dbReference>
<dbReference type="InterPro" id="IPR050508">
    <property type="entry name" value="Methyltransf_Superfamily"/>
</dbReference>
<gene>
    <name evidence="2" type="ORF">ACFSC2_06865</name>
</gene>
<dbReference type="EC" id="2.1.1.-" evidence="2"/>
<reference evidence="3" key="1">
    <citation type="journal article" date="2019" name="Int. J. Syst. Evol. Microbiol.">
        <title>The Global Catalogue of Microorganisms (GCM) 10K type strain sequencing project: providing services to taxonomists for standard genome sequencing and annotation.</title>
        <authorList>
            <consortium name="The Broad Institute Genomics Platform"/>
            <consortium name="The Broad Institute Genome Sequencing Center for Infectious Disease"/>
            <person name="Wu L."/>
            <person name="Ma J."/>
        </authorList>
    </citation>
    <scope>NUCLEOTIDE SEQUENCE [LARGE SCALE GENOMIC DNA]</scope>
    <source>
        <strain evidence="3">CCUG 70865</strain>
    </source>
</reference>
<dbReference type="Gene3D" id="3.40.50.150">
    <property type="entry name" value="Vaccinia Virus protein VP39"/>
    <property type="match status" value="1"/>
</dbReference>
<feature type="domain" description="Methyltransferase type 11" evidence="1">
    <location>
        <begin position="47"/>
        <end position="134"/>
    </location>
</feature>
<keyword evidence="2" id="KW-0808">Transferase</keyword>
<dbReference type="GO" id="GO:0032259">
    <property type="term" value="P:methylation"/>
    <property type="evidence" value="ECO:0007669"/>
    <property type="project" value="UniProtKB-KW"/>
</dbReference>
<evidence type="ECO:0000313" key="3">
    <source>
        <dbReference type="Proteomes" id="UP001597138"/>
    </source>
</evidence>
<dbReference type="InterPro" id="IPR029063">
    <property type="entry name" value="SAM-dependent_MTases_sf"/>
</dbReference>
<organism evidence="2 3">
    <name type="scientific">Flavobacterium artemisiae</name>
    <dbReference type="NCBI Taxonomy" id="2126556"/>
    <lineage>
        <taxon>Bacteria</taxon>
        <taxon>Pseudomonadati</taxon>
        <taxon>Bacteroidota</taxon>
        <taxon>Flavobacteriia</taxon>
        <taxon>Flavobacteriales</taxon>
        <taxon>Flavobacteriaceae</taxon>
        <taxon>Flavobacterium</taxon>
    </lineage>
</organism>
<dbReference type="SUPFAM" id="SSF53335">
    <property type="entry name" value="S-adenosyl-L-methionine-dependent methyltransferases"/>
    <property type="match status" value="1"/>
</dbReference>
<sequence>MDEIINYYNDLAGSYDENRFDNTYGKFIDLQERTILDKIINPEEHNVDLACGTGRLSNYAQIGIDASAAMVEIAKKKFPEKIFLKNEADALDLDNDSVDTILSFHFFMHLNEIKTKKILAECNRVLKKNGRIILDIPSSKRRKILGYKANNWHGANSLSIADFKQHPNFKVKRTFGVLFFPIHRFPNFCRRFFVKIDSVLANSFLKEYSSYLIIELEKK</sequence>
<protein>
    <submittedName>
        <fullName evidence="2">Class I SAM-dependent methyltransferase</fullName>
        <ecNumber evidence="2">2.1.1.-</ecNumber>
    </submittedName>
</protein>
<dbReference type="EMBL" id="JBHUDZ010000007">
    <property type="protein sequence ID" value="MFD1602460.1"/>
    <property type="molecule type" value="Genomic_DNA"/>
</dbReference>